<evidence type="ECO:0000313" key="2">
    <source>
        <dbReference type="Proteomes" id="UP001056120"/>
    </source>
</evidence>
<sequence>MLIVCPNCRRLWFSKPLPPLDVVGAPSLTTIGCGRHISKNNTEQPKWVLEEEIPCWSVYDSIKIIPSKPEALMSEINSGISSLEYAKSTGLLL</sequence>
<keyword evidence="2" id="KW-1185">Reference proteome</keyword>
<proteinExistence type="predicted"/>
<dbReference type="Proteomes" id="UP001056120">
    <property type="component" value="Linkage Group LG17"/>
</dbReference>
<gene>
    <name evidence="1" type="ORF">L1987_53374</name>
</gene>
<reference evidence="2" key="1">
    <citation type="journal article" date="2022" name="Mol. Ecol. Resour.">
        <title>The genomes of chicory, endive, great burdock and yacon provide insights into Asteraceae palaeo-polyploidization history and plant inulin production.</title>
        <authorList>
            <person name="Fan W."/>
            <person name="Wang S."/>
            <person name="Wang H."/>
            <person name="Wang A."/>
            <person name="Jiang F."/>
            <person name="Liu H."/>
            <person name="Zhao H."/>
            <person name="Xu D."/>
            <person name="Zhang Y."/>
        </authorList>
    </citation>
    <scope>NUCLEOTIDE SEQUENCE [LARGE SCALE GENOMIC DNA]</scope>
    <source>
        <strain evidence="2">cv. Yunnan</strain>
    </source>
</reference>
<name>A0ACB9EVR3_9ASTR</name>
<dbReference type="EMBL" id="CM042034">
    <property type="protein sequence ID" value="KAI3762932.1"/>
    <property type="molecule type" value="Genomic_DNA"/>
</dbReference>
<protein>
    <submittedName>
        <fullName evidence="1">Uncharacterized protein</fullName>
    </submittedName>
</protein>
<reference evidence="1 2" key="2">
    <citation type="journal article" date="2022" name="Mol. Ecol. Resour.">
        <title>The genomes of chicory, endive, great burdock and yacon provide insights into Asteraceae paleo-polyploidization history and plant inulin production.</title>
        <authorList>
            <person name="Fan W."/>
            <person name="Wang S."/>
            <person name="Wang H."/>
            <person name="Wang A."/>
            <person name="Jiang F."/>
            <person name="Liu H."/>
            <person name="Zhao H."/>
            <person name="Xu D."/>
            <person name="Zhang Y."/>
        </authorList>
    </citation>
    <scope>NUCLEOTIDE SEQUENCE [LARGE SCALE GENOMIC DNA]</scope>
    <source>
        <strain evidence="2">cv. Yunnan</strain>
        <tissue evidence="1">Leaves</tissue>
    </source>
</reference>
<accession>A0ACB9EVR3</accession>
<comment type="caution">
    <text evidence="1">The sequence shown here is derived from an EMBL/GenBank/DDBJ whole genome shotgun (WGS) entry which is preliminary data.</text>
</comment>
<evidence type="ECO:0000313" key="1">
    <source>
        <dbReference type="EMBL" id="KAI3762932.1"/>
    </source>
</evidence>
<organism evidence="1 2">
    <name type="scientific">Smallanthus sonchifolius</name>
    <dbReference type="NCBI Taxonomy" id="185202"/>
    <lineage>
        <taxon>Eukaryota</taxon>
        <taxon>Viridiplantae</taxon>
        <taxon>Streptophyta</taxon>
        <taxon>Embryophyta</taxon>
        <taxon>Tracheophyta</taxon>
        <taxon>Spermatophyta</taxon>
        <taxon>Magnoliopsida</taxon>
        <taxon>eudicotyledons</taxon>
        <taxon>Gunneridae</taxon>
        <taxon>Pentapetalae</taxon>
        <taxon>asterids</taxon>
        <taxon>campanulids</taxon>
        <taxon>Asterales</taxon>
        <taxon>Asteraceae</taxon>
        <taxon>Asteroideae</taxon>
        <taxon>Heliantheae alliance</taxon>
        <taxon>Millerieae</taxon>
        <taxon>Smallanthus</taxon>
    </lineage>
</organism>